<accession>A0A9E7JKP2</accession>
<dbReference type="AlphaFoldDB" id="A0A9E7JKP2"/>
<evidence type="ECO:0000313" key="2">
    <source>
        <dbReference type="EMBL" id="URD84361.1"/>
    </source>
</evidence>
<dbReference type="OrthoDB" id="735686at2759"/>
<reference evidence="2" key="1">
    <citation type="submission" date="2022-05" db="EMBL/GenBank/DDBJ databases">
        <title>The Musa troglodytarum L. genome provides insights into the mechanism of non-climacteric behaviour and enrichment of carotenoids.</title>
        <authorList>
            <person name="Wang J."/>
        </authorList>
    </citation>
    <scope>NUCLEOTIDE SEQUENCE</scope>
    <source>
        <tissue evidence="2">Leaf</tissue>
    </source>
</reference>
<name>A0A9E7JKP2_9LILI</name>
<dbReference type="EMBL" id="CP097503">
    <property type="protein sequence ID" value="URD81791.1"/>
    <property type="molecule type" value="Genomic_DNA"/>
</dbReference>
<protein>
    <submittedName>
        <fullName evidence="2">Uncharacterized protein</fullName>
    </submittedName>
</protein>
<dbReference type="Proteomes" id="UP001055439">
    <property type="component" value="Chromosome 10"/>
</dbReference>
<evidence type="ECO:0000313" key="3">
    <source>
        <dbReference type="Proteomes" id="UP001055439"/>
    </source>
</evidence>
<sequence>MPATWAQVSIDLCFTGSLRPWKHPPQSPWSCGSMEVSIRQLSRIVC</sequence>
<keyword evidence="3" id="KW-1185">Reference proteome</keyword>
<proteinExistence type="predicted"/>
<organism evidence="2 3">
    <name type="scientific">Musa troglodytarum</name>
    <name type="common">fe'i banana</name>
    <dbReference type="NCBI Taxonomy" id="320322"/>
    <lineage>
        <taxon>Eukaryota</taxon>
        <taxon>Viridiplantae</taxon>
        <taxon>Streptophyta</taxon>
        <taxon>Embryophyta</taxon>
        <taxon>Tracheophyta</taxon>
        <taxon>Spermatophyta</taxon>
        <taxon>Magnoliopsida</taxon>
        <taxon>Liliopsida</taxon>
        <taxon>Zingiberales</taxon>
        <taxon>Musaceae</taxon>
        <taxon>Musa</taxon>
    </lineage>
</organism>
<evidence type="ECO:0000313" key="1">
    <source>
        <dbReference type="EMBL" id="URD81791.1"/>
    </source>
</evidence>
<gene>
    <name evidence="1" type="ORF">MUK42_07732</name>
    <name evidence="2" type="ORF">MUK42_18818</name>
</gene>
<dbReference type="EMBL" id="CP097503">
    <property type="protein sequence ID" value="URD84361.1"/>
    <property type="molecule type" value="Genomic_DNA"/>
</dbReference>